<dbReference type="InterPro" id="IPR036188">
    <property type="entry name" value="FAD/NAD-bd_sf"/>
</dbReference>
<accession>A0A840ID61</accession>
<dbReference type="Gene3D" id="3.50.50.60">
    <property type="entry name" value="FAD/NAD(P)-binding domain"/>
    <property type="match status" value="2"/>
</dbReference>
<evidence type="ECO:0000313" key="8">
    <source>
        <dbReference type="EMBL" id="MBB4661978.1"/>
    </source>
</evidence>
<dbReference type="RefSeq" id="WP_183340603.1">
    <property type="nucleotide sequence ID" value="NZ_JACHNU010000001.1"/>
</dbReference>
<dbReference type="Pfam" id="PF13738">
    <property type="entry name" value="Pyr_redox_3"/>
    <property type="match status" value="1"/>
</dbReference>
<keyword evidence="6" id="KW-0560">Oxidoreductase</keyword>
<comment type="caution">
    <text evidence="8">The sequence shown here is derived from an EMBL/GenBank/DDBJ whole genome shotgun (WGS) entry which is preliminary data.</text>
</comment>
<dbReference type="PANTHER" id="PTHR42877">
    <property type="entry name" value="L-ORNITHINE N(5)-MONOOXYGENASE-RELATED"/>
    <property type="match status" value="1"/>
</dbReference>
<reference evidence="8 9" key="1">
    <citation type="submission" date="2020-08" db="EMBL/GenBank/DDBJ databases">
        <title>Genomic Encyclopedia of Archaeal and Bacterial Type Strains, Phase II (KMG-II): from individual species to whole genera.</title>
        <authorList>
            <person name="Goeker M."/>
        </authorList>
    </citation>
    <scope>NUCLEOTIDE SEQUENCE [LARGE SCALE GENOMIC DNA]</scope>
    <source>
        <strain evidence="8 9">DSM 23288</strain>
    </source>
</reference>
<sequence length="505" mass="55920">MSEQTEIPAHVDVAIVGTGFAGLGMAIKLKQAGRDDFVLLERAGDVGGTWRDNTYPGCQCDVPSNVYSFSFAPNPGWTRTFAPQQEIWAYLRDVTERYGLRPHIRFGAELTGAEWDEAAQRWTVETARGTLTARVLVGAMGPLSEPAIPRIPGLDRFEGTSFHSATWDHGHDLRGRRVAVIGTGASAIQFVPAIQPQVGRLTVFQRTPPWIMPRRDRRVRPRERALFRLLPAAQKLVRDTVYVGRELTVLPFMKPGLLGKVPERMARAHLARSVRDPELRAKLTPSYGVGCKRILLSNEWYPALQQPNVDVVTDGIAEIRPNAVVTADGREHEVDTIIFGTGFHVTDMPFVDKLRGRGGKLLGDLWREQGMQALRGTTVHGFPNLFLMVGPNTGLGHNSIVYMIESQLAYAIDALETTAREGAAVFDPTAAAQTAFNELVAKRMKGTVWTSGGCASWYLDAHGRNTTLWPGASWRFRLQTRRFDPAEYRLDAPVPQPRPEPVAVA</sequence>
<evidence type="ECO:0000256" key="7">
    <source>
        <dbReference type="ARBA" id="ARBA00023033"/>
    </source>
</evidence>
<keyword evidence="3" id="KW-0285">Flavoprotein</keyword>
<proteinExistence type="inferred from homology"/>
<evidence type="ECO:0000313" key="9">
    <source>
        <dbReference type="Proteomes" id="UP000585272"/>
    </source>
</evidence>
<dbReference type="FunFam" id="3.50.50.60:FF:000214">
    <property type="entry name" value="PROBABLE MONOOXYGENASE"/>
    <property type="match status" value="1"/>
</dbReference>
<dbReference type="GO" id="GO:0004497">
    <property type="term" value="F:monooxygenase activity"/>
    <property type="evidence" value="ECO:0007669"/>
    <property type="project" value="UniProtKB-KW"/>
</dbReference>
<organism evidence="8 9">
    <name type="scientific">Conexibacter arvalis</name>
    <dbReference type="NCBI Taxonomy" id="912552"/>
    <lineage>
        <taxon>Bacteria</taxon>
        <taxon>Bacillati</taxon>
        <taxon>Actinomycetota</taxon>
        <taxon>Thermoleophilia</taxon>
        <taxon>Solirubrobacterales</taxon>
        <taxon>Conexibacteraceae</taxon>
        <taxon>Conexibacter</taxon>
    </lineage>
</organism>
<name>A0A840ID61_9ACTN</name>
<keyword evidence="7" id="KW-0503">Monooxygenase</keyword>
<comment type="similarity">
    <text evidence="2">Belongs to the FAD-binding monooxygenase family.</text>
</comment>
<keyword evidence="5" id="KW-0521">NADP</keyword>
<evidence type="ECO:0000256" key="5">
    <source>
        <dbReference type="ARBA" id="ARBA00022857"/>
    </source>
</evidence>
<protein>
    <submittedName>
        <fullName evidence="8">Cation diffusion facilitator CzcD-associated flavoprotein CzcO</fullName>
    </submittedName>
</protein>
<dbReference type="AlphaFoldDB" id="A0A840ID61"/>
<dbReference type="SUPFAM" id="SSF51905">
    <property type="entry name" value="FAD/NAD(P)-binding domain"/>
    <property type="match status" value="2"/>
</dbReference>
<comment type="cofactor">
    <cofactor evidence="1">
        <name>FAD</name>
        <dbReference type="ChEBI" id="CHEBI:57692"/>
    </cofactor>
</comment>
<dbReference type="PANTHER" id="PTHR42877:SF4">
    <property type="entry name" value="FAD_NAD(P)-BINDING DOMAIN-CONTAINING PROTEIN-RELATED"/>
    <property type="match status" value="1"/>
</dbReference>
<dbReference type="Proteomes" id="UP000585272">
    <property type="component" value="Unassembled WGS sequence"/>
</dbReference>
<evidence type="ECO:0000256" key="1">
    <source>
        <dbReference type="ARBA" id="ARBA00001974"/>
    </source>
</evidence>
<gene>
    <name evidence="8" type="ORF">BDZ31_001551</name>
</gene>
<keyword evidence="9" id="KW-1185">Reference proteome</keyword>
<evidence type="ECO:0000256" key="3">
    <source>
        <dbReference type="ARBA" id="ARBA00022630"/>
    </source>
</evidence>
<evidence type="ECO:0000256" key="2">
    <source>
        <dbReference type="ARBA" id="ARBA00010139"/>
    </source>
</evidence>
<evidence type="ECO:0000256" key="6">
    <source>
        <dbReference type="ARBA" id="ARBA00023002"/>
    </source>
</evidence>
<dbReference type="EMBL" id="JACHNU010000001">
    <property type="protein sequence ID" value="MBB4661978.1"/>
    <property type="molecule type" value="Genomic_DNA"/>
</dbReference>
<dbReference type="InterPro" id="IPR051209">
    <property type="entry name" value="FAD-bind_Monooxygenase_sf"/>
</dbReference>
<keyword evidence="4" id="KW-0274">FAD</keyword>
<evidence type="ECO:0000256" key="4">
    <source>
        <dbReference type="ARBA" id="ARBA00022827"/>
    </source>
</evidence>